<sequence length="265" mass="28140">MGLQNKHSDTPGATPNLVPGAVAVNAADELFYFRAEGRVQSIHLAQWRAAAPADGAFSGAPLVRTAEGPKWQPKLTPSSVVKGRVDVDHPTGQNAAGAPGVRILGAGSDVTYTPGTVLAERFFIASERVLMDRIGAFVRDQGVAGPMILGIFDADLRSVIQVRIEQPLMNAFNSVSVGFTLTRGFYYGVTWGASAMTYATVNAVRVQAGAYLAGNGALQFEARKRAGALDEPGGINFQNLSVQSDFESSPVSTRVTLMRWSTPIE</sequence>
<evidence type="ECO:0000313" key="1">
    <source>
        <dbReference type="EMBL" id="USN15516.1"/>
    </source>
</evidence>
<gene>
    <name evidence="1" type="ORF">KIKIMORA_03980</name>
</gene>
<proteinExistence type="predicted"/>
<keyword evidence="2" id="KW-1185">Reference proteome</keyword>
<accession>A0A9E7MTS2</accession>
<organism evidence="1 2">
    <name type="scientific">Brevundimonas phage vB_BpoS-Kikimora</name>
    <dbReference type="NCBI Taxonomy" id="2948601"/>
    <lineage>
        <taxon>Viruses</taxon>
        <taxon>Duplodnaviria</taxon>
        <taxon>Heunggongvirae</taxon>
        <taxon>Uroviricota</taxon>
        <taxon>Caudoviricetes</taxon>
        <taxon>Jeanschmidtviridae</taxon>
        <taxon>Kikimoravirus</taxon>
        <taxon>Kikimoravirus kikimora</taxon>
    </lineage>
</organism>
<dbReference type="Proteomes" id="UP001056576">
    <property type="component" value="Segment"/>
</dbReference>
<evidence type="ECO:0000313" key="2">
    <source>
        <dbReference type="Proteomes" id="UP001056576"/>
    </source>
</evidence>
<dbReference type="EMBL" id="ON529857">
    <property type="protein sequence ID" value="USN15516.1"/>
    <property type="molecule type" value="Genomic_DNA"/>
</dbReference>
<reference evidence="1 2" key="1">
    <citation type="submission" date="2022-05" db="EMBL/GenBank/DDBJ databases">
        <authorList>
            <person name="Friedrich I."/>
            <person name="Poehlein A."/>
            <person name="Schneider D."/>
            <person name="Hertel R."/>
            <person name="Daniel R."/>
        </authorList>
    </citation>
    <scope>NUCLEOTIDE SEQUENCE [LARGE SCALE GENOMIC DNA]</scope>
</reference>
<name>A0A9E7MTS2_9CAUD</name>
<protein>
    <submittedName>
        <fullName evidence="1">Uncharacterized protein</fullName>
    </submittedName>
</protein>